<accession>A0AAV0FRX4</accession>
<keyword evidence="1" id="KW-0472">Membrane</keyword>
<evidence type="ECO:0000256" key="1">
    <source>
        <dbReference type="SAM" id="Phobius"/>
    </source>
</evidence>
<reference evidence="2" key="1">
    <citation type="submission" date="2022-07" db="EMBL/GenBank/DDBJ databases">
        <authorList>
            <person name="Macas J."/>
            <person name="Novak P."/>
            <person name="Neumann P."/>
        </authorList>
    </citation>
    <scope>NUCLEOTIDE SEQUENCE</scope>
</reference>
<feature type="transmembrane region" description="Helical" evidence="1">
    <location>
        <begin position="148"/>
        <end position="170"/>
    </location>
</feature>
<keyword evidence="1" id="KW-1133">Transmembrane helix</keyword>
<protein>
    <submittedName>
        <fullName evidence="2">Uncharacterized protein</fullName>
    </submittedName>
</protein>
<evidence type="ECO:0000313" key="3">
    <source>
        <dbReference type="Proteomes" id="UP001152523"/>
    </source>
</evidence>
<dbReference type="Proteomes" id="UP001152523">
    <property type="component" value="Unassembled WGS sequence"/>
</dbReference>
<organism evidence="2 3">
    <name type="scientific">Cuscuta epithymum</name>
    <dbReference type="NCBI Taxonomy" id="186058"/>
    <lineage>
        <taxon>Eukaryota</taxon>
        <taxon>Viridiplantae</taxon>
        <taxon>Streptophyta</taxon>
        <taxon>Embryophyta</taxon>
        <taxon>Tracheophyta</taxon>
        <taxon>Spermatophyta</taxon>
        <taxon>Magnoliopsida</taxon>
        <taxon>eudicotyledons</taxon>
        <taxon>Gunneridae</taxon>
        <taxon>Pentapetalae</taxon>
        <taxon>asterids</taxon>
        <taxon>lamiids</taxon>
        <taxon>Solanales</taxon>
        <taxon>Convolvulaceae</taxon>
        <taxon>Cuscuteae</taxon>
        <taxon>Cuscuta</taxon>
        <taxon>Cuscuta subgen. Cuscuta</taxon>
    </lineage>
</organism>
<evidence type="ECO:0000313" key="2">
    <source>
        <dbReference type="EMBL" id="CAH9138421.1"/>
    </source>
</evidence>
<dbReference type="AlphaFoldDB" id="A0AAV0FRX4"/>
<keyword evidence="3" id="KW-1185">Reference proteome</keyword>
<sequence>MQFTKDLVQTVLRIPTHAQYDEFPTNNQIYTDIIRMGYIAPLPLISNFKRQHVPRPWRTLIYLQSSTNVSPRNTLVLTGATSTSSHLGVDRFQANRTGPGPDQYCLYPARPGKPVPVPGLGLARGGNRFRFRVQKKANRPGRSGPSSGLFLCFFWVWAGFTWAGCFRGVWRDGDGDGDGG</sequence>
<dbReference type="EMBL" id="CAMAPF010001009">
    <property type="protein sequence ID" value="CAH9138421.1"/>
    <property type="molecule type" value="Genomic_DNA"/>
</dbReference>
<comment type="caution">
    <text evidence="2">The sequence shown here is derived from an EMBL/GenBank/DDBJ whole genome shotgun (WGS) entry which is preliminary data.</text>
</comment>
<proteinExistence type="predicted"/>
<gene>
    <name evidence="2" type="ORF">CEPIT_LOCUS36786</name>
</gene>
<name>A0AAV0FRX4_9ASTE</name>
<keyword evidence="1" id="KW-0812">Transmembrane</keyword>